<dbReference type="GO" id="GO:0000155">
    <property type="term" value="F:phosphorelay sensor kinase activity"/>
    <property type="evidence" value="ECO:0007669"/>
    <property type="project" value="InterPro"/>
</dbReference>
<dbReference type="InterPro" id="IPR013783">
    <property type="entry name" value="Ig-like_fold"/>
</dbReference>
<comment type="catalytic activity">
    <reaction evidence="1">
        <text>ATP + protein L-histidine = ADP + protein N-phospho-L-histidine.</text>
        <dbReference type="EC" id="2.7.13.3"/>
    </reaction>
</comment>
<dbReference type="InterPro" id="IPR018062">
    <property type="entry name" value="HTH_AraC-typ_CS"/>
</dbReference>
<dbReference type="GO" id="GO:0005524">
    <property type="term" value="F:ATP binding"/>
    <property type="evidence" value="ECO:0007669"/>
    <property type="project" value="UniProtKB-KW"/>
</dbReference>
<gene>
    <name evidence="16" type="ORF">JEM65_15960</name>
</gene>
<evidence type="ECO:0000259" key="15">
    <source>
        <dbReference type="PROSITE" id="PS50110"/>
    </source>
</evidence>
<dbReference type="Proteomes" id="UP000662373">
    <property type="component" value="Unassembled WGS sequence"/>
</dbReference>
<accession>A0A934KZ69</accession>
<keyword evidence="3 12" id="KW-0597">Phosphoprotein</keyword>
<evidence type="ECO:0000256" key="8">
    <source>
        <dbReference type="ARBA" id="ARBA00023012"/>
    </source>
</evidence>
<dbReference type="EC" id="2.7.13.3" evidence="2"/>
<keyword evidence="9" id="KW-0805">Transcription regulation</keyword>
<dbReference type="PROSITE" id="PS50110">
    <property type="entry name" value="RESPONSE_REGULATORY"/>
    <property type="match status" value="1"/>
</dbReference>
<dbReference type="SUPFAM" id="SSF50998">
    <property type="entry name" value="Quinoprotein alcohol dehydrogenase-like"/>
    <property type="match status" value="1"/>
</dbReference>
<evidence type="ECO:0000256" key="12">
    <source>
        <dbReference type="PROSITE-ProRule" id="PRU00169"/>
    </source>
</evidence>
<dbReference type="InterPro" id="IPR036890">
    <property type="entry name" value="HATPase_C_sf"/>
</dbReference>
<dbReference type="Pfam" id="PF07494">
    <property type="entry name" value="Reg_prop"/>
    <property type="match status" value="1"/>
</dbReference>
<dbReference type="SUPFAM" id="SSF46689">
    <property type="entry name" value="Homeodomain-like"/>
    <property type="match status" value="1"/>
</dbReference>
<reference evidence="16 17" key="1">
    <citation type="submission" date="2020-09" db="EMBL/GenBank/DDBJ databases">
        <title>Draft genome of Gelidibacter salicanalis PAMC21136.</title>
        <authorList>
            <person name="Park H."/>
        </authorList>
    </citation>
    <scope>NUCLEOTIDE SEQUENCE [LARGE SCALE GENOMIC DNA]</scope>
    <source>
        <strain evidence="16 17">PAMC21136</strain>
    </source>
</reference>
<protein>
    <recommendedName>
        <fullName evidence="2">histidine kinase</fullName>
        <ecNumber evidence="2">2.7.13.3</ecNumber>
    </recommendedName>
</protein>
<dbReference type="SMART" id="SM00387">
    <property type="entry name" value="HATPase_c"/>
    <property type="match status" value="1"/>
</dbReference>
<dbReference type="InterPro" id="IPR004358">
    <property type="entry name" value="Sig_transdc_His_kin-like_C"/>
</dbReference>
<dbReference type="Gene3D" id="2.130.10.10">
    <property type="entry name" value="YVTN repeat-like/Quinoprotein amine dehydrogenase"/>
    <property type="match status" value="2"/>
</dbReference>
<dbReference type="EMBL" id="JAEHJZ010000039">
    <property type="protein sequence ID" value="MBJ7882130.1"/>
    <property type="molecule type" value="Genomic_DNA"/>
</dbReference>
<evidence type="ECO:0000259" key="14">
    <source>
        <dbReference type="PROSITE" id="PS50109"/>
    </source>
</evidence>
<keyword evidence="7" id="KW-0067">ATP-binding</keyword>
<dbReference type="InterPro" id="IPR011047">
    <property type="entry name" value="Quinoprotein_ADH-like_sf"/>
</dbReference>
<dbReference type="GO" id="GO:0043565">
    <property type="term" value="F:sequence-specific DNA binding"/>
    <property type="evidence" value="ECO:0007669"/>
    <property type="project" value="InterPro"/>
</dbReference>
<dbReference type="PROSITE" id="PS01124">
    <property type="entry name" value="HTH_ARAC_FAMILY_2"/>
    <property type="match status" value="1"/>
</dbReference>
<dbReference type="SUPFAM" id="SSF63829">
    <property type="entry name" value="Calcium-dependent phosphotriesterase"/>
    <property type="match status" value="1"/>
</dbReference>
<keyword evidence="4" id="KW-0808">Transferase</keyword>
<keyword evidence="10" id="KW-0238">DNA-binding</keyword>
<evidence type="ECO:0000256" key="7">
    <source>
        <dbReference type="ARBA" id="ARBA00022840"/>
    </source>
</evidence>
<dbReference type="SMART" id="SM00342">
    <property type="entry name" value="HTH_ARAC"/>
    <property type="match status" value="1"/>
</dbReference>
<evidence type="ECO:0000256" key="4">
    <source>
        <dbReference type="ARBA" id="ARBA00022679"/>
    </source>
</evidence>
<dbReference type="RefSeq" id="WP_199601633.1">
    <property type="nucleotide sequence ID" value="NZ_JAEHJZ010000039.1"/>
</dbReference>
<name>A0A934KZ69_9FLAO</name>
<evidence type="ECO:0000313" key="17">
    <source>
        <dbReference type="Proteomes" id="UP000662373"/>
    </source>
</evidence>
<dbReference type="InterPro" id="IPR005467">
    <property type="entry name" value="His_kinase_dom"/>
</dbReference>
<dbReference type="Pfam" id="PF02518">
    <property type="entry name" value="HATPase_c"/>
    <property type="match status" value="1"/>
</dbReference>
<dbReference type="Gene3D" id="1.10.287.130">
    <property type="match status" value="1"/>
</dbReference>
<evidence type="ECO:0000256" key="3">
    <source>
        <dbReference type="ARBA" id="ARBA00022553"/>
    </source>
</evidence>
<keyword evidence="17" id="KW-1185">Reference proteome</keyword>
<dbReference type="SUPFAM" id="SSF52172">
    <property type="entry name" value="CheY-like"/>
    <property type="match status" value="1"/>
</dbReference>
<proteinExistence type="predicted"/>
<dbReference type="PANTHER" id="PTHR43547:SF2">
    <property type="entry name" value="HYBRID SIGNAL TRANSDUCTION HISTIDINE KINASE C"/>
    <property type="match status" value="1"/>
</dbReference>
<dbReference type="InterPro" id="IPR003594">
    <property type="entry name" value="HATPase_dom"/>
</dbReference>
<feature type="domain" description="Histidine kinase" evidence="14">
    <location>
        <begin position="838"/>
        <end position="1057"/>
    </location>
</feature>
<evidence type="ECO:0000313" key="16">
    <source>
        <dbReference type="EMBL" id="MBJ7882130.1"/>
    </source>
</evidence>
<dbReference type="CDD" id="cd00082">
    <property type="entry name" value="HisKA"/>
    <property type="match status" value="1"/>
</dbReference>
<organism evidence="16 17">
    <name type="scientific">Gelidibacter salicanalis</name>
    <dbReference type="NCBI Taxonomy" id="291193"/>
    <lineage>
        <taxon>Bacteria</taxon>
        <taxon>Pseudomonadati</taxon>
        <taxon>Bacteroidota</taxon>
        <taxon>Flavobacteriia</taxon>
        <taxon>Flavobacteriales</taxon>
        <taxon>Flavobacteriaceae</taxon>
        <taxon>Gelidibacter</taxon>
    </lineage>
</organism>
<dbReference type="PANTHER" id="PTHR43547">
    <property type="entry name" value="TWO-COMPONENT HISTIDINE KINASE"/>
    <property type="match status" value="1"/>
</dbReference>
<keyword evidence="8" id="KW-0902">Two-component regulatory system</keyword>
<evidence type="ECO:0000256" key="11">
    <source>
        <dbReference type="ARBA" id="ARBA00023163"/>
    </source>
</evidence>
<dbReference type="InterPro" id="IPR001789">
    <property type="entry name" value="Sig_transdc_resp-reg_receiver"/>
</dbReference>
<dbReference type="GO" id="GO:0003700">
    <property type="term" value="F:DNA-binding transcription factor activity"/>
    <property type="evidence" value="ECO:0007669"/>
    <property type="project" value="InterPro"/>
</dbReference>
<dbReference type="InterPro" id="IPR009057">
    <property type="entry name" value="Homeodomain-like_sf"/>
</dbReference>
<dbReference type="Gene3D" id="1.10.10.60">
    <property type="entry name" value="Homeodomain-like"/>
    <property type="match status" value="1"/>
</dbReference>
<sequence length="1360" mass="155582">MHQLRDRWTIFYFFLGVMHLSLAQNHINFTHISPSSDNTPIAVTKTIQDNIGNIWMVQKGDIYVFDGYNYSLIPSKRIFPKADGAAIIKDMITDTSQNIYLSTYQGFLTRYNAEKGTFEDLTPLLENQRVSVMTSRDGSLWIMTNTGTIYAYKDGTMDLITTIPDLYHRSTKITDFAVGASNTLFISTGDGNILFYSLASQTLEYIDAPFNNYPEDLILTTDTYDRLWIGTETKGLFLYDIPSKTFIQESFFKGNYHNIKSELFLNLFIDSNDFLWAGTDGGGLYKVNLTTGDVLLFMKQTRNEFSLSSNTILHITEDNHQNIWITPNYGNLNILPNAANTINYHEGSDQQYPNRILSLLKSSDNILWAGTDGSGLTKITFNGNDIIKEETFFNDPITNKGFYIQTIAEDNKGNIWVGTYKNGLWIYDAKARQFKNSPVFNVKNQKASDVRTVYTDRKGRIWVGSNTCLNIYNDDFVLLASFENNTNNLKGLIVQSIIESQDAKLWLGTVGGGLFQFNENYNKLNASTFIDRSIRNSELDRIRGIKHIAEGAYNSLWLIDDSGKLLKYDTNSSVFSSFEELSAISNKSLTAVINIGDDNLWISSTDGIINFKTHDSIIKTYYSTDGLQDNTFLSRSAFKDHTGMLYFGGLKGFNYFYPQDLFKKESRPILQINNIEVLNQPANVLLPDQITEGFSKLKTLKLKHNESSFAFRFAAIDNVLHPKYYYAYRLKGFDKDWILSHHDRSATYTNIPAGNYTFEVKAGTKDDTWDVPTKSITINIEKPFWNKPIAWVLYLCVGLLIIYGIRRWYGLKKNLYLEKINHKNENELHQLKMNFFAKMSHEIQTPLTLILGPIEDMIIKAEKNGNLLLKQRLNIIAYNARRLSKIAYELTLVRNKELDKLRLMVTKNNLHDNVEDIVRSFNELARKKNIDFTVNSPKNLTDTWYDKDKIEHIIYNLLSNAFKFTPREGNIQLIVTPVNLNKMVKIAVSDSGAGVAKEELDSIFELFYQSHIGKKNKGTGIGLALTKELIDLHKGTIEVESSKTSGTTFSITFPVTDDVYTDTERITVDYEDEATYDTMEEELLSIDHNDPNILKKTVLIVEDTLDLQLFLKELLEHHYNIILAENGNEGYYYAKSNLPDLILSDIMMPELDGIEMSKLLQEDQLTKHIPVILMTAKNSTNSKLKGLKSGAIEYINKPFNTNELLLKIQNILISKEYIISKYRKEVISRPEDFIEKSQDELFLENLVSHINLRLEDSNFKMEDLVAPLNMSYSSIYRKCQSLTGHSLVDFVRILRLKKAAILITKHGYTVSETAFKTGFNDPKYFSKCFKKHFKKNPIAFKNDALATGVDEYLNKHEVKS</sequence>
<evidence type="ECO:0000256" key="5">
    <source>
        <dbReference type="ARBA" id="ARBA00022741"/>
    </source>
</evidence>
<evidence type="ECO:0000256" key="2">
    <source>
        <dbReference type="ARBA" id="ARBA00012438"/>
    </source>
</evidence>
<dbReference type="SMART" id="SM00448">
    <property type="entry name" value="REC"/>
    <property type="match status" value="1"/>
</dbReference>
<dbReference type="PROSITE" id="PS50109">
    <property type="entry name" value="HIS_KIN"/>
    <property type="match status" value="1"/>
</dbReference>
<evidence type="ECO:0000259" key="13">
    <source>
        <dbReference type="PROSITE" id="PS01124"/>
    </source>
</evidence>
<dbReference type="InterPro" id="IPR011006">
    <property type="entry name" value="CheY-like_superfamily"/>
</dbReference>
<dbReference type="PRINTS" id="PR00344">
    <property type="entry name" value="BCTRLSENSOR"/>
</dbReference>
<dbReference type="InterPro" id="IPR018060">
    <property type="entry name" value="HTH_AraC"/>
</dbReference>
<dbReference type="InterPro" id="IPR011123">
    <property type="entry name" value="Y_Y_Y"/>
</dbReference>
<dbReference type="FunFam" id="3.30.565.10:FF:000037">
    <property type="entry name" value="Hybrid sensor histidine kinase/response regulator"/>
    <property type="match status" value="1"/>
</dbReference>
<evidence type="ECO:0000256" key="6">
    <source>
        <dbReference type="ARBA" id="ARBA00022777"/>
    </source>
</evidence>
<dbReference type="SUPFAM" id="SSF55874">
    <property type="entry name" value="ATPase domain of HSP90 chaperone/DNA topoisomerase II/histidine kinase"/>
    <property type="match status" value="1"/>
</dbReference>
<evidence type="ECO:0000256" key="10">
    <source>
        <dbReference type="ARBA" id="ARBA00023125"/>
    </source>
</evidence>
<dbReference type="InterPro" id="IPR003661">
    <property type="entry name" value="HisK_dim/P_dom"/>
</dbReference>
<dbReference type="Gene3D" id="3.30.565.10">
    <property type="entry name" value="Histidine kinase-like ATPase, C-terminal domain"/>
    <property type="match status" value="1"/>
</dbReference>
<evidence type="ECO:0000256" key="9">
    <source>
        <dbReference type="ARBA" id="ARBA00023015"/>
    </source>
</evidence>
<dbReference type="InterPro" id="IPR015943">
    <property type="entry name" value="WD40/YVTN_repeat-like_dom_sf"/>
</dbReference>
<dbReference type="Gene3D" id="2.60.40.10">
    <property type="entry name" value="Immunoglobulins"/>
    <property type="match status" value="1"/>
</dbReference>
<keyword evidence="6" id="KW-0418">Kinase</keyword>
<keyword evidence="5" id="KW-0547">Nucleotide-binding</keyword>
<comment type="caution">
    <text evidence="16">The sequence shown here is derived from an EMBL/GenBank/DDBJ whole genome shotgun (WGS) entry which is preliminary data.</text>
</comment>
<dbReference type="PROSITE" id="PS00041">
    <property type="entry name" value="HTH_ARAC_FAMILY_1"/>
    <property type="match status" value="1"/>
</dbReference>
<feature type="domain" description="Response regulatory" evidence="15">
    <location>
        <begin position="1097"/>
        <end position="1212"/>
    </location>
</feature>
<dbReference type="SUPFAM" id="SSF47384">
    <property type="entry name" value="Homodimeric domain of signal transducing histidine kinase"/>
    <property type="match status" value="1"/>
</dbReference>
<dbReference type="Pfam" id="PF07495">
    <property type="entry name" value="Y_Y_Y"/>
    <property type="match status" value="1"/>
</dbReference>
<keyword evidence="11" id="KW-0804">Transcription</keyword>
<feature type="domain" description="HTH araC/xylS-type" evidence="13">
    <location>
        <begin position="1244"/>
        <end position="1343"/>
    </location>
</feature>
<feature type="modified residue" description="4-aspartylphosphate" evidence="12">
    <location>
        <position position="1145"/>
    </location>
</feature>
<dbReference type="Pfam" id="PF12833">
    <property type="entry name" value="HTH_18"/>
    <property type="match status" value="1"/>
</dbReference>
<evidence type="ECO:0000256" key="1">
    <source>
        <dbReference type="ARBA" id="ARBA00000085"/>
    </source>
</evidence>
<dbReference type="Gene3D" id="3.40.50.2300">
    <property type="match status" value="1"/>
</dbReference>
<dbReference type="InterPro" id="IPR011110">
    <property type="entry name" value="Reg_prop"/>
</dbReference>
<dbReference type="InterPro" id="IPR036097">
    <property type="entry name" value="HisK_dim/P_sf"/>
</dbReference>
<dbReference type="Pfam" id="PF00072">
    <property type="entry name" value="Response_reg"/>
    <property type="match status" value="1"/>
</dbReference>